<accession>A0A5B7JWY8</accession>
<sequence length="64" mass="7346">MRTSIEGVKPLYRDFCSLSVCIYLNSPEVCRSFATFLTSTEALAEDARVFKGIFMILVLDWQDF</sequence>
<proteinExistence type="predicted"/>
<keyword evidence="2" id="KW-1185">Reference proteome</keyword>
<dbReference type="Proteomes" id="UP000324222">
    <property type="component" value="Unassembled WGS sequence"/>
</dbReference>
<comment type="caution">
    <text evidence="1">The sequence shown here is derived from an EMBL/GenBank/DDBJ whole genome shotgun (WGS) entry which is preliminary data.</text>
</comment>
<evidence type="ECO:0000313" key="2">
    <source>
        <dbReference type="Proteomes" id="UP000324222"/>
    </source>
</evidence>
<evidence type="ECO:0000313" key="1">
    <source>
        <dbReference type="EMBL" id="MPC98816.1"/>
    </source>
</evidence>
<name>A0A5B7JWY8_PORTR</name>
<protein>
    <submittedName>
        <fullName evidence="1">Uncharacterized protein</fullName>
    </submittedName>
</protein>
<dbReference type="EMBL" id="VSRR010115714">
    <property type="protein sequence ID" value="MPC98816.1"/>
    <property type="molecule type" value="Genomic_DNA"/>
</dbReference>
<organism evidence="1 2">
    <name type="scientific">Portunus trituberculatus</name>
    <name type="common">Swimming crab</name>
    <name type="synonym">Neptunus trituberculatus</name>
    <dbReference type="NCBI Taxonomy" id="210409"/>
    <lineage>
        <taxon>Eukaryota</taxon>
        <taxon>Metazoa</taxon>
        <taxon>Ecdysozoa</taxon>
        <taxon>Arthropoda</taxon>
        <taxon>Crustacea</taxon>
        <taxon>Multicrustacea</taxon>
        <taxon>Malacostraca</taxon>
        <taxon>Eumalacostraca</taxon>
        <taxon>Eucarida</taxon>
        <taxon>Decapoda</taxon>
        <taxon>Pleocyemata</taxon>
        <taxon>Brachyura</taxon>
        <taxon>Eubrachyura</taxon>
        <taxon>Portunoidea</taxon>
        <taxon>Portunidae</taxon>
        <taxon>Portuninae</taxon>
        <taxon>Portunus</taxon>
    </lineage>
</organism>
<gene>
    <name evidence="1" type="ORF">E2C01_094199</name>
</gene>
<reference evidence="1 2" key="1">
    <citation type="submission" date="2019-05" db="EMBL/GenBank/DDBJ databases">
        <title>Another draft genome of Portunus trituberculatus and its Hox gene families provides insights of decapod evolution.</title>
        <authorList>
            <person name="Jeong J.-H."/>
            <person name="Song I."/>
            <person name="Kim S."/>
            <person name="Choi T."/>
            <person name="Kim D."/>
            <person name="Ryu S."/>
            <person name="Kim W."/>
        </authorList>
    </citation>
    <scope>NUCLEOTIDE SEQUENCE [LARGE SCALE GENOMIC DNA]</scope>
    <source>
        <tissue evidence="1">Muscle</tissue>
    </source>
</reference>
<dbReference type="AlphaFoldDB" id="A0A5B7JWY8"/>